<evidence type="ECO:0000313" key="1">
    <source>
        <dbReference type="EMBL" id="RCX10692.1"/>
    </source>
</evidence>
<sequence>MARVGLATIAGLPHKAAGRTYSNARPTSATIGMGRFGAVRMGAAKARPTVWTYSNAHPTPATIGMAYPMLARFGGPCARGRRVVVRKRPLAVATTGAWMPPAQAQDVPVAAPWARITPAFADVRMRTAKAQALPYASSAGWGQTHALDAQRALPWAGQHGATIVSVHTQAAVRRAGAAGRFGMARFGVAPIVYAPQRTVQIIRPTALQTEEHLRWVATRRNDGAERLPWGQYATHAQTPQRMPWLHLRRADAAERAPWLTYATHLQTPERMPWGRNRPSNLPMRMPSGARRPLDSGWAVVISPGVPGPQGDEPIIIPILRAYIMLHDISVTRVSDGIAIPVRGLQLALDVDTPSWTFSATLLGPDAVDAVRADASGNPVILQAAIDGNVWRLVVEDWSEDRSFGQRAVQCRGRGTSALLSQPYQLPTSGSTTSDMTMQQVLNAHLPIGSGWTIVWATGTPDWLVPAGAWSWADQSPLAAMQAAASGAGLVLLPDTLAQTLTVQPRYPVLPWAFDGATPLITVPDAAITALQRRNAPPSQANAAMVSGGNIGGVLARVYRSDSAGDMALAQVQHPLITHTDAARLLGARLLAGQHQQPDVRSITMPLGGAIALGTPGKLLQATIGGAVTRGIVNAVQISAATNQRTVTVRQTLTLGEDTPNVWAGFARLVPKDALRIATVQAAFADGTASIQYPGGGTQRVRNPAGIAAGSTVYVRGDKIDGPAPAMTPIDITV</sequence>
<protein>
    <recommendedName>
        <fullName evidence="3">Tail protein</fullName>
    </recommendedName>
</protein>
<gene>
    <name evidence="1" type="ORF">DFR45_10293</name>
</gene>
<dbReference type="RefSeq" id="WP_114482292.1">
    <property type="nucleotide sequence ID" value="NZ_QPJU01000002.1"/>
</dbReference>
<evidence type="ECO:0008006" key="3">
    <source>
        <dbReference type="Google" id="ProtNLM"/>
    </source>
</evidence>
<organism evidence="1 2">
    <name type="scientific">Extensimonas vulgaris</name>
    <dbReference type="NCBI Taxonomy" id="1031594"/>
    <lineage>
        <taxon>Bacteria</taxon>
        <taxon>Pseudomonadati</taxon>
        <taxon>Pseudomonadota</taxon>
        <taxon>Betaproteobacteria</taxon>
        <taxon>Burkholderiales</taxon>
        <taxon>Comamonadaceae</taxon>
        <taxon>Extensimonas</taxon>
    </lineage>
</organism>
<accession>A0A369AMS1</accession>
<dbReference type="Proteomes" id="UP000252174">
    <property type="component" value="Unassembled WGS sequence"/>
</dbReference>
<evidence type="ECO:0000313" key="2">
    <source>
        <dbReference type="Proteomes" id="UP000252174"/>
    </source>
</evidence>
<proteinExistence type="predicted"/>
<dbReference type="AlphaFoldDB" id="A0A369AMS1"/>
<name>A0A369AMS1_9BURK</name>
<reference evidence="1 2" key="1">
    <citation type="submission" date="2018-07" db="EMBL/GenBank/DDBJ databases">
        <title>Genomic Encyclopedia of Type Strains, Phase IV (KMG-IV): sequencing the most valuable type-strain genomes for metagenomic binning, comparative biology and taxonomic classification.</title>
        <authorList>
            <person name="Goeker M."/>
        </authorList>
    </citation>
    <scope>NUCLEOTIDE SEQUENCE [LARGE SCALE GENOMIC DNA]</scope>
    <source>
        <strain evidence="1 2">DSM 100911</strain>
    </source>
</reference>
<keyword evidence="2" id="KW-1185">Reference proteome</keyword>
<dbReference type="EMBL" id="QPJU01000002">
    <property type="protein sequence ID" value="RCX10692.1"/>
    <property type="molecule type" value="Genomic_DNA"/>
</dbReference>
<comment type="caution">
    <text evidence="1">The sequence shown here is derived from an EMBL/GenBank/DDBJ whole genome shotgun (WGS) entry which is preliminary data.</text>
</comment>